<dbReference type="EMBL" id="FNKK01000002">
    <property type="protein sequence ID" value="SDQ61205.1"/>
    <property type="molecule type" value="Genomic_DNA"/>
</dbReference>
<sequence length="34" mass="4066">MSDMSGRLCRPLYRNPLRRRADLPTCMRMVLERA</sequence>
<dbReference type="AlphaFoldDB" id="A0A1H1CAG7"/>
<keyword evidence="2" id="KW-1185">Reference proteome</keyword>
<dbReference type="Proteomes" id="UP000217103">
    <property type="component" value="Unassembled WGS sequence"/>
</dbReference>
<protein>
    <submittedName>
        <fullName evidence="1">Uncharacterized protein</fullName>
    </submittedName>
</protein>
<reference evidence="1 2" key="1">
    <citation type="submission" date="2016-10" db="EMBL/GenBank/DDBJ databases">
        <authorList>
            <person name="de Groot N.N."/>
        </authorList>
    </citation>
    <scope>NUCLEOTIDE SEQUENCE [LARGE SCALE GENOMIC DNA]</scope>
    <source>
        <strain evidence="1 2">DSM 43794</strain>
    </source>
</reference>
<evidence type="ECO:0000313" key="1">
    <source>
        <dbReference type="EMBL" id="SDQ61205.1"/>
    </source>
</evidence>
<name>A0A1H1CAG7_9ACTN</name>
<gene>
    <name evidence="1" type="ORF">SAMN04489764_1379</name>
</gene>
<proteinExistence type="predicted"/>
<evidence type="ECO:0000313" key="2">
    <source>
        <dbReference type="Proteomes" id="UP000217103"/>
    </source>
</evidence>
<organism evidence="1 2">
    <name type="scientific">Thermostaphylospora chromogena</name>
    <dbReference type="NCBI Taxonomy" id="35622"/>
    <lineage>
        <taxon>Bacteria</taxon>
        <taxon>Bacillati</taxon>
        <taxon>Actinomycetota</taxon>
        <taxon>Actinomycetes</taxon>
        <taxon>Streptosporangiales</taxon>
        <taxon>Thermomonosporaceae</taxon>
        <taxon>Thermostaphylospora</taxon>
    </lineage>
</organism>
<accession>A0A1H1CAG7</accession>